<accession>A0ABQ6A0H5</accession>
<name>A0ABQ6A0H5_9GAMM</name>
<organism evidence="1 2">
    <name type="scientific">Marinospirillum insulare</name>
    <dbReference type="NCBI Taxonomy" id="217169"/>
    <lineage>
        <taxon>Bacteria</taxon>
        <taxon>Pseudomonadati</taxon>
        <taxon>Pseudomonadota</taxon>
        <taxon>Gammaproteobacteria</taxon>
        <taxon>Oceanospirillales</taxon>
        <taxon>Oceanospirillaceae</taxon>
        <taxon>Marinospirillum</taxon>
    </lineage>
</organism>
<sequence length="142" mass="16192">MKVLTKNVERKTYNMMDAAFTDWSDYFFKISTILGMAYWQGKAIHLTMLSASNKLANYDLDKKQQETIDRVNKNIPLAKANMKAALEAMRQLSEQHGFKFADALHLADIDQYEVDELESVDAHQARLDYFMTELGGAAPASY</sequence>
<protein>
    <submittedName>
        <fullName evidence="1">Uncharacterized protein</fullName>
    </submittedName>
</protein>
<dbReference type="EMBL" id="BSOR01000017">
    <property type="protein sequence ID" value="GLR63753.1"/>
    <property type="molecule type" value="Genomic_DNA"/>
</dbReference>
<dbReference type="Proteomes" id="UP001156682">
    <property type="component" value="Unassembled WGS sequence"/>
</dbReference>
<keyword evidence="2" id="KW-1185">Reference proteome</keyword>
<evidence type="ECO:0000313" key="1">
    <source>
        <dbReference type="EMBL" id="GLR63753.1"/>
    </source>
</evidence>
<dbReference type="RefSeq" id="WP_027850861.1">
    <property type="nucleotide sequence ID" value="NZ_BSOR01000017.1"/>
</dbReference>
<proteinExistence type="predicted"/>
<reference evidence="2" key="1">
    <citation type="journal article" date="2019" name="Int. J. Syst. Evol. Microbiol.">
        <title>The Global Catalogue of Microorganisms (GCM) 10K type strain sequencing project: providing services to taxonomists for standard genome sequencing and annotation.</title>
        <authorList>
            <consortium name="The Broad Institute Genomics Platform"/>
            <consortium name="The Broad Institute Genome Sequencing Center for Infectious Disease"/>
            <person name="Wu L."/>
            <person name="Ma J."/>
        </authorList>
    </citation>
    <scope>NUCLEOTIDE SEQUENCE [LARGE SCALE GENOMIC DNA]</scope>
    <source>
        <strain evidence="2">NBRC 100033</strain>
    </source>
</reference>
<comment type="caution">
    <text evidence="1">The sequence shown here is derived from an EMBL/GenBank/DDBJ whole genome shotgun (WGS) entry which is preliminary data.</text>
</comment>
<evidence type="ECO:0000313" key="2">
    <source>
        <dbReference type="Proteomes" id="UP001156682"/>
    </source>
</evidence>
<gene>
    <name evidence="1" type="ORF">GCM10007878_11880</name>
</gene>